<evidence type="ECO:0000313" key="4">
    <source>
        <dbReference type="Proteomes" id="UP000730481"/>
    </source>
</evidence>
<dbReference type="GO" id="GO:0008270">
    <property type="term" value="F:zinc ion binding"/>
    <property type="evidence" value="ECO:0007669"/>
    <property type="project" value="UniProtKB-KW"/>
</dbReference>
<keyword evidence="4" id="KW-1185">Reference proteome</keyword>
<dbReference type="OrthoDB" id="6077919at2759"/>
<comment type="caution">
    <text evidence="3">The sequence shown here is derived from an EMBL/GenBank/DDBJ whole genome shotgun (WGS) entry which is preliminary data.</text>
</comment>
<dbReference type="InterPro" id="IPR013087">
    <property type="entry name" value="Znf_C2H2_type"/>
</dbReference>
<dbReference type="SMART" id="SM00355">
    <property type="entry name" value="ZnF_C2H2"/>
    <property type="match status" value="2"/>
</dbReference>
<organism evidence="3 4">
    <name type="scientific">Fusarium beomiforme</name>
    <dbReference type="NCBI Taxonomy" id="44412"/>
    <lineage>
        <taxon>Eukaryota</taxon>
        <taxon>Fungi</taxon>
        <taxon>Dikarya</taxon>
        <taxon>Ascomycota</taxon>
        <taxon>Pezizomycotina</taxon>
        <taxon>Sordariomycetes</taxon>
        <taxon>Hypocreomycetidae</taxon>
        <taxon>Hypocreales</taxon>
        <taxon>Nectriaceae</taxon>
        <taxon>Fusarium</taxon>
        <taxon>Fusarium burgessii species complex</taxon>
    </lineage>
</organism>
<keyword evidence="1" id="KW-0863">Zinc-finger</keyword>
<dbReference type="PROSITE" id="PS50157">
    <property type="entry name" value="ZINC_FINGER_C2H2_2"/>
    <property type="match status" value="1"/>
</dbReference>
<keyword evidence="1" id="KW-0862">Zinc</keyword>
<reference evidence="3" key="2">
    <citation type="submission" date="2020-02" db="EMBL/GenBank/DDBJ databases">
        <title>Identification and distribution of gene clusters putatively required for synthesis of sphingolipid metabolism inhibitors in phylogenetically diverse species of the filamentous fungus Fusarium.</title>
        <authorList>
            <person name="Kim H.-S."/>
            <person name="Busman M."/>
            <person name="Brown D.W."/>
            <person name="Divon H."/>
            <person name="Uhlig S."/>
            <person name="Proctor R.H."/>
        </authorList>
    </citation>
    <scope>NUCLEOTIDE SEQUENCE</scope>
    <source>
        <strain evidence="3">NRRL 25174</strain>
    </source>
</reference>
<accession>A0A9P5AA46</accession>
<dbReference type="AlphaFoldDB" id="A0A9P5AA46"/>
<protein>
    <submittedName>
        <fullName evidence="3">Zinc finger protein</fullName>
    </submittedName>
</protein>
<name>A0A9P5AA46_9HYPO</name>
<evidence type="ECO:0000313" key="3">
    <source>
        <dbReference type="EMBL" id="KAF4335070.1"/>
    </source>
</evidence>
<proteinExistence type="predicted"/>
<sequence>MYTCGTCWRQFSSGLQARQQHMNATGHEPPSFECDRCDRYCGTREAIEQYMNDMGHWDESSESEEPGESDQSEGTFYECDHCDHTFEQEDNLHDHEAKQHFYCVACECPFQYWNSISQVRMTLSTRSSCSIWLISPSTCAAKLTAQARSSVPFAKICMGPLPDSSITSSKAVAPRPPSIAISCTRSFANETQVV</sequence>
<dbReference type="PROSITE" id="PS00028">
    <property type="entry name" value="ZINC_FINGER_C2H2_1"/>
    <property type="match status" value="1"/>
</dbReference>
<keyword evidence="1" id="KW-0479">Metal-binding</keyword>
<evidence type="ECO:0000259" key="2">
    <source>
        <dbReference type="PROSITE" id="PS50157"/>
    </source>
</evidence>
<reference evidence="3" key="1">
    <citation type="journal article" date="2017" name="Mycologia">
        <title>Fusarium algeriense, sp. nov., a novel toxigenic crown rot pathogen of durum wheat from Algeria is nested in the Fusarium burgessii species complex.</title>
        <authorList>
            <person name="Laraba I."/>
            <person name="Keddad A."/>
            <person name="Boureghda H."/>
            <person name="Abdallah N."/>
            <person name="Vaughan M.M."/>
            <person name="Proctor R.H."/>
            <person name="Busman M."/>
            <person name="O'Donnell K."/>
        </authorList>
    </citation>
    <scope>NUCLEOTIDE SEQUENCE</scope>
    <source>
        <strain evidence="3">NRRL 25174</strain>
    </source>
</reference>
<dbReference type="Proteomes" id="UP000730481">
    <property type="component" value="Unassembled WGS sequence"/>
</dbReference>
<feature type="domain" description="C2H2-type" evidence="2">
    <location>
        <begin position="77"/>
        <end position="100"/>
    </location>
</feature>
<gene>
    <name evidence="3" type="ORF">FBEOM_11084</name>
</gene>
<evidence type="ECO:0000256" key="1">
    <source>
        <dbReference type="PROSITE-ProRule" id="PRU00042"/>
    </source>
</evidence>
<dbReference type="EMBL" id="PVQB02000600">
    <property type="protein sequence ID" value="KAF4335070.1"/>
    <property type="molecule type" value="Genomic_DNA"/>
</dbReference>